<dbReference type="SUPFAM" id="SSF51658">
    <property type="entry name" value="Xylose isomerase-like"/>
    <property type="match status" value="1"/>
</dbReference>
<name>A0A367GMD8_9SPHI</name>
<accession>A0A367GMD8</accession>
<keyword evidence="3" id="KW-1185">Reference proteome</keyword>
<dbReference type="Proteomes" id="UP000253209">
    <property type="component" value="Unassembled WGS sequence"/>
</dbReference>
<dbReference type="InterPro" id="IPR013022">
    <property type="entry name" value="Xyl_isomerase-like_TIM-brl"/>
</dbReference>
<dbReference type="Pfam" id="PF01261">
    <property type="entry name" value="AP_endonuc_2"/>
    <property type="match status" value="1"/>
</dbReference>
<evidence type="ECO:0000313" key="2">
    <source>
        <dbReference type="EMBL" id="RCH53863.1"/>
    </source>
</evidence>
<sequence length="280" mass="30872">MKFGINTFLFTSPFTTDSIALFPKFKQWGFDSVELAIEDAAHIDAAAVRKALDDNGLVCDSICGAFGPGRDLRGTAEEQQGSVDYIKSILDIMPTLGCTILSGPMYSTVGRTEPVEDADYKQQWDTVVGHLKQLAPYAHERGLKLAIEPLNRYETDFINTVDQGLKMIADVNHEAVVLHYDTFHMNIEEKDQADAIVRAGDKLGHFHACGSDRGTPGQDHLDWTALSNALKKVNYNGPIVIESFTTDVKVIARAASIWRKLAPSQDDIAKEGLKFLKSVL</sequence>
<dbReference type="PANTHER" id="PTHR12110:SF41">
    <property type="entry name" value="INOSOSE DEHYDRATASE"/>
    <property type="match status" value="1"/>
</dbReference>
<reference evidence="2 3" key="1">
    <citation type="submission" date="2018-05" db="EMBL/GenBank/DDBJ databases">
        <title>Mucilaginibacter hurinus sp. nov., isolated from briquette warehouse soil.</title>
        <authorList>
            <person name="Choi L."/>
        </authorList>
    </citation>
    <scope>NUCLEOTIDE SEQUENCE [LARGE SCALE GENOMIC DNA]</scope>
    <source>
        <strain evidence="2 3">ZR32</strain>
    </source>
</reference>
<dbReference type="EMBL" id="QGDC01000009">
    <property type="protein sequence ID" value="RCH53863.1"/>
    <property type="molecule type" value="Genomic_DNA"/>
</dbReference>
<comment type="caution">
    <text evidence="2">The sequence shown here is derived from an EMBL/GenBank/DDBJ whole genome shotgun (WGS) entry which is preliminary data.</text>
</comment>
<organism evidence="2 3">
    <name type="scientific">Mucilaginibacter hurinus</name>
    <dbReference type="NCBI Taxonomy" id="2201324"/>
    <lineage>
        <taxon>Bacteria</taxon>
        <taxon>Pseudomonadati</taxon>
        <taxon>Bacteroidota</taxon>
        <taxon>Sphingobacteriia</taxon>
        <taxon>Sphingobacteriales</taxon>
        <taxon>Sphingobacteriaceae</taxon>
        <taxon>Mucilaginibacter</taxon>
    </lineage>
</organism>
<dbReference type="PANTHER" id="PTHR12110">
    <property type="entry name" value="HYDROXYPYRUVATE ISOMERASE"/>
    <property type="match status" value="1"/>
</dbReference>
<dbReference type="InterPro" id="IPR050312">
    <property type="entry name" value="IolE/XylAMocC-like"/>
</dbReference>
<evidence type="ECO:0000313" key="3">
    <source>
        <dbReference type="Proteomes" id="UP000253209"/>
    </source>
</evidence>
<feature type="domain" description="Xylose isomerase-like TIM barrel" evidence="1">
    <location>
        <begin position="25"/>
        <end position="278"/>
    </location>
</feature>
<dbReference type="RefSeq" id="WP_114006128.1">
    <property type="nucleotide sequence ID" value="NZ_QGDC01000009.1"/>
</dbReference>
<evidence type="ECO:0000259" key="1">
    <source>
        <dbReference type="Pfam" id="PF01261"/>
    </source>
</evidence>
<dbReference type="GO" id="GO:0016853">
    <property type="term" value="F:isomerase activity"/>
    <property type="evidence" value="ECO:0007669"/>
    <property type="project" value="UniProtKB-KW"/>
</dbReference>
<protein>
    <submittedName>
        <fullName evidence="2">Sugar phosphate isomerase/epimerase</fullName>
    </submittedName>
</protein>
<dbReference type="InterPro" id="IPR036237">
    <property type="entry name" value="Xyl_isomerase-like_sf"/>
</dbReference>
<proteinExistence type="predicted"/>
<keyword evidence="2" id="KW-0413">Isomerase</keyword>
<gene>
    <name evidence="2" type="ORF">DJ568_15085</name>
</gene>
<dbReference type="AlphaFoldDB" id="A0A367GMD8"/>
<dbReference type="OrthoDB" id="9801426at2"/>
<dbReference type="Gene3D" id="3.20.20.150">
    <property type="entry name" value="Divalent-metal-dependent TIM barrel enzymes"/>
    <property type="match status" value="1"/>
</dbReference>